<dbReference type="AlphaFoldDB" id="A0A0M0BPL3"/>
<protein>
    <submittedName>
        <fullName evidence="1">Uncharacterized protein</fullName>
    </submittedName>
</protein>
<reference evidence="1 2" key="1">
    <citation type="submission" date="2015-06" db="EMBL/GenBank/DDBJ databases">
        <title>New insights into the roles of widespread benthic archaea in carbon and nitrogen cycling.</title>
        <authorList>
            <person name="Lazar C.S."/>
            <person name="Baker B.J."/>
            <person name="Seitz K.W."/>
            <person name="Hyde A.S."/>
            <person name="Dick G.J."/>
            <person name="Hinrichs K.-U."/>
            <person name="Teske A.P."/>
        </authorList>
    </citation>
    <scope>NUCLEOTIDE SEQUENCE [LARGE SCALE GENOMIC DNA]</scope>
    <source>
        <strain evidence="1">SG8-32-1</strain>
    </source>
</reference>
<accession>A0A0M0BPL3</accession>
<sequence>MLAKQNNHVDGELLVSKVDVKFGAEILRQDISSRIFLPKNSTIILLNKPKRTITATHATIEIIE</sequence>
<dbReference type="EMBL" id="LFWU01000123">
    <property type="protein sequence ID" value="KON30492.1"/>
    <property type="molecule type" value="Genomic_DNA"/>
</dbReference>
<comment type="caution">
    <text evidence="1">The sequence shown here is derived from an EMBL/GenBank/DDBJ whole genome shotgun (WGS) entry which is preliminary data.</text>
</comment>
<organism evidence="1 2">
    <name type="scientific">miscellaneous Crenarchaeota group-1 archaeon SG8-32-1</name>
    <dbReference type="NCBI Taxonomy" id="1685124"/>
    <lineage>
        <taxon>Archaea</taxon>
        <taxon>Candidatus Bathyarchaeota</taxon>
        <taxon>MCG-1</taxon>
    </lineage>
</organism>
<gene>
    <name evidence="1" type="ORF">AC477_04925</name>
</gene>
<name>A0A0M0BPL3_9ARCH</name>
<dbReference type="Proteomes" id="UP000037237">
    <property type="component" value="Unassembled WGS sequence"/>
</dbReference>
<evidence type="ECO:0000313" key="2">
    <source>
        <dbReference type="Proteomes" id="UP000037237"/>
    </source>
</evidence>
<evidence type="ECO:0000313" key="1">
    <source>
        <dbReference type="EMBL" id="KON30492.1"/>
    </source>
</evidence>
<proteinExistence type="predicted"/>